<evidence type="ECO:0000313" key="3">
    <source>
        <dbReference type="Proteomes" id="UP001196136"/>
    </source>
</evidence>
<dbReference type="Proteomes" id="UP001196136">
    <property type="component" value="Unassembled WGS sequence"/>
</dbReference>
<dbReference type="RefSeq" id="WP_220114580.1">
    <property type="nucleotide sequence ID" value="NZ_JAHZSV010000024.1"/>
</dbReference>
<organism evidence="2 3">
    <name type="scientific">Flagellimonas abyssi</name>
    <dbReference type="NCBI Taxonomy" id="2864871"/>
    <lineage>
        <taxon>Bacteria</taxon>
        <taxon>Pseudomonadati</taxon>
        <taxon>Bacteroidota</taxon>
        <taxon>Flavobacteriia</taxon>
        <taxon>Flavobacteriales</taxon>
        <taxon>Flavobacteriaceae</taxon>
        <taxon>Flagellimonas</taxon>
    </lineage>
</organism>
<keyword evidence="3" id="KW-1185">Reference proteome</keyword>
<sequence length="133" mass="15391">MKVQAYLAFRGNCQEALDFYADCLGAEIKNRQTYADRKIDVPDEYRDRLQHAELKGNGVDFMAYDAAPDTPLMDGTKIHLSIDVDKKQKAQEIFEQLSSGGKVHHELREREWNALFARFTDKYGINWMLNCDL</sequence>
<feature type="domain" description="Glyoxalase/fosfomycin resistance/dioxygenase" evidence="1">
    <location>
        <begin position="6"/>
        <end position="129"/>
    </location>
</feature>
<dbReference type="Pfam" id="PF00903">
    <property type="entry name" value="Glyoxalase"/>
    <property type="match status" value="1"/>
</dbReference>
<dbReference type="InterPro" id="IPR029068">
    <property type="entry name" value="Glyas_Bleomycin-R_OHBP_Dase"/>
</dbReference>
<dbReference type="InterPro" id="IPR028973">
    <property type="entry name" value="PhnB-like"/>
</dbReference>
<name>A0ABS7EWK9_9FLAO</name>
<gene>
    <name evidence="2" type="ORF">K1F36_15040</name>
</gene>
<comment type="caution">
    <text evidence="2">The sequence shown here is derived from an EMBL/GenBank/DDBJ whole genome shotgun (WGS) entry which is preliminary data.</text>
</comment>
<dbReference type="SUPFAM" id="SSF54593">
    <property type="entry name" value="Glyoxalase/Bleomycin resistance protein/Dihydroxybiphenyl dioxygenase"/>
    <property type="match status" value="1"/>
</dbReference>
<protein>
    <submittedName>
        <fullName evidence="2">VOC family protein</fullName>
    </submittedName>
</protein>
<dbReference type="CDD" id="cd06588">
    <property type="entry name" value="PhnB_like"/>
    <property type="match status" value="1"/>
</dbReference>
<dbReference type="PANTHER" id="PTHR33990:SF1">
    <property type="entry name" value="PROTEIN YJDN"/>
    <property type="match status" value="1"/>
</dbReference>
<reference evidence="2 3" key="1">
    <citation type="submission" date="2021-08" db="EMBL/GenBank/DDBJ databases">
        <title>Muricauda profundi sp. nov., a marine bacterium isolated from deep seawater of the Mariana Trench.</title>
        <authorList>
            <person name="Wei Y."/>
        </authorList>
    </citation>
    <scope>NUCLEOTIDE SEQUENCE [LARGE SCALE GENOMIC DNA]</scope>
    <source>
        <strain evidence="2 3">W52</strain>
    </source>
</reference>
<dbReference type="PANTHER" id="PTHR33990">
    <property type="entry name" value="PROTEIN YJDN-RELATED"/>
    <property type="match status" value="1"/>
</dbReference>
<accession>A0ABS7EWK9</accession>
<evidence type="ECO:0000313" key="2">
    <source>
        <dbReference type="EMBL" id="MBW8201142.1"/>
    </source>
</evidence>
<dbReference type="Gene3D" id="3.10.180.10">
    <property type="entry name" value="2,3-Dihydroxybiphenyl 1,2-Dioxygenase, domain 1"/>
    <property type="match status" value="1"/>
</dbReference>
<evidence type="ECO:0000259" key="1">
    <source>
        <dbReference type="Pfam" id="PF00903"/>
    </source>
</evidence>
<dbReference type="InterPro" id="IPR004360">
    <property type="entry name" value="Glyas_Fos-R_dOase_dom"/>
</dbReference>
<proteinExistence type="predicted"/>
<dbReference type="EMBL" id="JAHZSV010000024">
    <property type="protein sequence ID" value="MBW8201142.1"/>
    <property type="molecule type" value="Genomic_DNA"/>
</dbReference>